<evidence type="ECO:0000256" key="5">
    <source>
        <dbReference type="ARBA" id="ARBA00023163"/>
    </source>
</evidence>
<comment type="caution">
    <text evidence="10">The sequence shown here is derived from an EMBL/GenBank/DDBJ whole genome shotgun (WGS) entry which is preliminary data.</text>
</comment>
<keyword evidence="1 6" id="KW-0597">Phosphoprotein</keyword>
<dbReference type="SMART" id="SM00448">
    <property type="entry name" value="REC"/>
    <property type="match status" value="1"/>
</dbReference>
<proteinExistence type="predicted"/>
<dbReference type="Pfam" id="PF00486">
    <property type="entry name" value="Trans_reg_C"/>
    <property type="match status" value="1"/>
</dbReference>
<reference evidence="10 11" key="1">
    <citation type="journal article" date="2024" name="Int. J. Mol. Sci.">
        <title>Exploration of Alicyclobacillus spp. Genome in Search of Antibiotic Resistance.</title>
        <authorList>
            <person name="Bucka-Kolendo J."/>
            <person name="Kiousi D.E."/>
            <person name="Dekowska A."/>
            <person name="Mikolajczuk-Szczyrba A."/>
            <person name="Karadedos D.M."/>
            <person name="Michael P."/>
            <person name="Galanis A."/>
            <person name="Sokolowska B."/>
        </authorList>
    </citation>
    <scope>NUCLEOTIDE SEQUENCE [LARGE SCALE GENOMIC DNA]</scope>
    <source>
        <strain evidence="10 11">KKP 3000</strain>
    </source>
</reference>
<dbReference type="Gene3D" id="1.10.10.10">
    <property type="entry name" value="Winged helix-like DNA-binding domain superfamily/Winged helix DNA-binding domain"/>
    <property type="match status" value="1"/>
</dbReference>
<evidence type="ECO:0000256" key="6">
    <source>
        <dbReference type="PROSITE-ProRule" id="PRU00169"/>
    </source>
</evidence>
<organism evidence="10 11">
    <name type="scientific">Alicyclobacillus fastidiosus</name>
    <dbReference type="NCBI Taxonomy" id="392011"/>
    <lineage>
        <taxon>Bacteria</taxon>
        <taxon>Bacillati</taxon>
        <taxon>Bacillota</taxon>
        <taxon>Bacilli</taxon>
        <taxon>Bacillales</taxon>
        <taxon>Alicyclobacillaceae</taxon>
        <taxon>Alicyclobacillus</taxon>
    </lineage>
</organism>
<dbReference type="PANTHER" id="PTHR48111:SF50">
    <property type="entry name" value="KDP OPERON TRANSCRIPTIONAL REGULATORY PROTEIN KDPE"/>
    <property type="match status" value="1"/>
</dbReference>
<feature type="modified residue" description="4-aspartylphosphate" evidence="6">
    <location>
        <position position="55"/>
    </location>
</feature>
<dbReference type="PROSITE" id="PS50110">
    <property type="entry name" value="RESPONSE_REGULATORY"/>
    <property type="match status" value="1"/>
</dbReference>
<accession>A0ABV5AGH3</accession>
<evidence type="ECO:0000256" key="2">
    <source>
        <dbReference type="ARBA" id="ARBA00023012"/>
    </source>
</evidence>
<evidence type="ECO:0000259" key="9">
    <source>
        <dbReference type="PROSITE" id="PS51755"/>
    </source>
</evidence>
<feature type="domain" description="OmpR/PhoB-type" evidence="9">
    <location>
        <begin position="128"/>
        <end position="228"/>
    </location>
</feature>
<protein>
    <submittedName>
        <fullName evidence="10">Response regulator</fullName>
    </submittedName>
</protein>
<evidence type="ECO:0000313" key="10">
    <source>
        <dbReference type="EMBL" id="MFB5191368.1"/>
    </source>
</evidence>
<evidence type="ECO:0000259" key="8">
    <source>
        <dbReference type="PROSITE" id="PS50110"/>
    </source>
</evidence>
<gene>
    <name evidence="10" type="ORF">KKP3000_000139</name>
</gene>
<dbReference type="EMBL" id="JBDXSU010000010">
    <property type="protein sequence ID" value="MFB5191368.1"/>
    <property type="molecule type" value="Genomic_DNA"/>
</dbReference>
<dbReference type="SUPFAM" id="SSF52172">
    <property type="entry name" value="CheY-like"/>
    <property type="match status" value="1"/>
</dbReference>
<evidence type="ECO:0000256" key="4">
    <source>
        <dbReference type="ARBA" id="ARBA00023125"/>
    </source>
</evidence>
<dbReference type="Pfam" id="PF00072">
    <property type="entry name" value="Response_reg"/>
    <property type="match status" value="1"/>
</dbReference>
<keyword evidence="5" id="KW-0804">Transcription</keyword>
<keyword evidence="4 7" id="KW-0238">DNA-binding</keyword>
<evidence type="ECO:0000256" key="3">
    <source>
        <dbReference type="ARBA" id="ARBA00023015"/>
    </source>
</evidence>
<dbReference type="Gene3D" id="3.40.50.2300">
    <property type="match status" value="1"/>
</dbReference>
<name>A0ABV5AGH3_9BACL</name>
<dbReference type="PANTHER" id="PTHR48111">
    <property type="entry name" value="REGULATOR OF RPOS"/>
    <property type="match status" value="1"/>
</dbReference>
<dbReference type="SMART" id="SM00862">
    <property type="entry name" value="Trans_reg_C"/>
    <property type="match status" value="1"/>
</dbReference>
<dbReference type="InterPro" id="IPR011006">
    <property type="entry name" value="CheY-like_superfamily"/>
</dbReference>
<dbReference type="InterPro" id="IPR039420">
    <property type="entry name" value="WalR-like"/>
</dbReference>
<dbReference type="Gene3D" id="6.10.250.690">
    <property type="match status" value="1"/>
</dbReference>
<dbReference type="RefSeq" id="WP_275473981.1">
    <property type="nucleotide sequence ID" value="NZ_CP162940.1"/>
</dbReference>
<dbReference type="Proteomes" id="UP001579974">
    <property type="component" value="Unassembled WGS sequence"/>
</dbReference>
<feature type="domain" description="Response regulatory" evidence="8">
    <location>
        <begin position="6"/>
        <end position="119"/>
    </location>
</feature>
<feature type="DNA-binding region" description="OmpR/PhoB-type" evidence="7">
    <location>
        <begin position="128"/>
        <end position="228"/>
    </location>
</feature>
<dbReference type="PROSITE" id="PS51755">
    <property type="entry name" value="OMPR_PHOB"/>
    <property type="match status" value="1"/>
</dbReference>
<keyword evidence="3" id="KW-0805">Transcription regulation</keyword>
<keyword evidence="11" id="KW-1185">Reference proteome</keyword>
<dbReference type="InterPro" id="IPR001789">
    <property type="entry name" value="Sig_transdc_resp-reg_receiver"/>
</dbReference>
<sequence>MVLGAKILIVDDEAQIRKLLRVTLEAHGFTTIEESTGKNGILQASMSRPDLIILDLGLPDIDGTAVLSKIREWATVPILVLTVRDDEAGKVFALDHGADDYITKPFGMGELMARIRVALRHSANQQDEPVLHIGPLTVDLARRHVEKSGEQIRLTPIEYDLLKVLATNAGRVITHRQLLKQVWGEQSPETASHYLRVYVGHLRKKIEDNPAQPNLIITEPGVGYRLVAPN</sequence>
<keyword evidence="2" id="KW-0902">Two-component regulatory system</keyword>
<dbReference type="InterPro" id="IPR001867">
    <property type="entry name" value="OmpR/PhoB-type_DNA-bd"/>
</dbReference>
<evidence type="ECO:0000256" key="1">
    <source>
        <dbReference type="ARBA" id="ARBA00022553"/>
    </source>
</evidence>
<dbReference type="CDD" id="cd00383">
    <property type="entry name" value="trans_reg_C"/>
    <property type="match status" value="1"/>
</dbReference>
<evidence type="ECO:0000256" key="7">
    <source>
        <dbReference type="PROSITE-ProRule" id="PRU01091"/>
    </source>
</evidence>
<dbReference type="CDD" id="cd17620">
    <property type="entry name" value="REC_OmpR_KdpE-like"/>
    <property type="match status" value="1"/>
</dbReference>
<evidence type="ECO:0000313" key="11">
    <source>
        <dbReference type="Proteomes" id="UP001579974"/>
    </source>
</evidence>
<dbReference type="InterPro" id="IPR036388">
    <property type="entry name" value="WH-like_DNA-bd_sf"/>
</dbReference>